<accession>A0A9W6CXR2</accession>
<comment type="caution">
    <text evidence="9">The sequence shown here is derived from an EMBL/GenBank/DDBJ whole genome shotgun (WGS) entry which is preliminary data.</text>
</comment>
<dbReference type="InterPro" id="IPR051679">
    <property type="entry name" value="DASS-Related_Transporters"/>
</dbReference>
<evidence type="ECO:0000313" key="9">
    <source>
        <dbReference type="EMBL" id="GLI27172.1"/>
    </source>
</evidence>
<keyword evidence="5 7" id="KW-1133">Transmembrane helix</keyword>
<reference evidence="9" key="1">
    <citation type="submission" date="2022-12" db="EMBL/GenBank/DDBJ databases">
        <title>Reference genome sequencing for broad-spectrum identification of bacterial and archaeal isolates by mass spectrometry.</title>
        <authorList>
            <person name="Sekiguchi Y."/>
            <person name="Tourlousse D.M."/>
        </authorList>
    </citation>
    <scope>NUCLEOTIDE SEQUENCE</scope>
    <source>
        <strain evidence="9">14</strain>
    </source>
</reference>
<organism evidence="9 10">
    <name type="scientific">Agromyces rhizosphaerae</name>
    <dbReference type="NCBI Taxonomy" id="88374"/>
    <lineage>
        <taxon>Bacteria</taxon>
        <taxon>Bacillati</taxon>
        <taxon>Actinomycetota</taxon>
        <taxon>Actinomycetes</taxon>
        <taxon>Micrococcales</taxon>
        <taxon>Microbacteriaceae</taxon>
        <taxon>Agromyces</taxon>
    </lineage>
</organism>
<keyword evidence="2" id="KW-0813">Transport</keyword>
<dbReference type="PROSITE" id="PS51202">
    <property type="entry name" value="RCK_C"/>
    <property type="match status" value="1"/>
</dbReference>
<evidence type="ECO:0000256" key="1">
    <source>
        <dbReference type="ARBA" id="ARBA00004141"/>
    </source>
</evidence>
<feature type="transmembrane region" description="Helical" evidence="7">
    <location>
        <begin position="56"/>
        <end position="79"/>
    </location>
</feature>
<feature type="transmembrane region" description="Helical" evidence="7">
    <location>
        <begin position="499"/>
        <end position="519"/>
    </location>
</feature>
<keyword evidence="4" id="KW-0677">Repeat</keyword>
<keyword evidence="3 7" id="KW-0812">Transmembrane</keyword>
<dbReference type="InterPro" id="IPR004680">
    <property type="entry name" value="Cit_transptr-like_dom"/>
</dbReference>
<dbReference type="RefSeq" id="WP_281883487.1">
    <property type="nucleotide sequence ID" value="NZ_BSDP01000001.1"/>
</dbReference>
<feature type="transmembrane region" description="Helical" evidence="7">
    <location>
        <begin position="434"/>
        <end position="454"/>
    </location>
</feature>
<feature type="transmembrane region" description="Helical" evidence="7">
    <location>
        <begin position="376"/>
        <end position="395"/>
    </location>
</feature>
<evidence type="ECO:0000256" key="2">
    <source>
        <dbReference type="ARBA" id="ARBA00022448"/>
    </source>
</evidence>
<feature type="transmembrane region" description="Helical" evidence="7">
    <location>
        <begin position="91"/>
        <end position="124"/>
    </location>
</feature>
<evidence type="ECO:0000256" key="7">
    <source>
        <dbReference type="SAM" id="Phobius"/>
    </source>
</evidence>
<evidence type="ECO:0000313" key="10">
    <source>
        <dbReference type="Proteomes" id="UP001144396"/>
    </source>
</evidence>
<gene>
    <name evidence="9" type="ORF">ARHIZOSPH14_14140</name>
</gene>
<dbReference type="GO" id="GO:0008324">
    <property type="term" value="F:monoatomic cation transmembrane transporter activity"/>
    <property type="evidence" value="ECO:0007669"/>
    <property type="project" value="InterPro"/>
</dbReference>
<dbReference type="PANTHER" id="PTHR43652">
    <property type="entry name" value="BASIC AMINO ACID ANTIPORTER YFCC-RELATED"/>
    <property type="match status" value="1"/>
</dbReference>
<feature type="domain" description="RCK C-terminal" evidence="8">
    <location>
        <begin position="226"/>
        <end position="310"/>
    </location>
</feature>
<evidence type="ECO:0000256" key="6">
    <source>
        <dbReference type="ARBA" id="ARBA00023136"/>
    </source>
</evidence>
<dbReference type="SUPFAM" id="SSF116726">
    <property type="entry name" value="TrkA C-terminal domain-like"/>
    <property type="match status" value="1"/>
</dbReference>
<feature type="transmembrane region" description="Helical" evidence="7">
    <location>
        <begin position="461"/>
        <end position="479"/>
    </location>
</feature>
<proteinExistence type="predicted"/>
<dbReference type="Pfam" id="PF03600">
    <property type="entry name" value="CitMHS"/>
    <property type="match status" value="2"/>
</dbReference>
<comment type="subcellular location">
    <subcellularLocation>
        <location evidence="1">Membrane</location>
        <topology evidence="1">Multi-pass membrane protein</topology>
    </subcellularLocation>
</comment>
<dbReference type="AlphaFoldDB" id="A0A9W6CXR2"/>
<feature type="transmembrane region" description="Helical" evidence="7">
    <location>
        <begin position="27"/>
        <end position="44"/>
    </location>
</feature>
<dbReference type="InterPro" id="IPR036721">
    <property type="entry name" value="RCK_C_sf"/>
</dbReference>
<dbReference type="PANTHER" id="PTHR43652:SF1">
    <property type="entry name" value="RESPONSE REGULATOR"/>
    <property type="match status" value="1"/>
</dbReference>
<dbReference type="Proteomes" id="UP001144396">
    <property type="component" value="Unassembled WGS sequence"/>
</dbReference>
<feature type="transmembrane region" description="Helical" evidence="7">
    <location>
        <begin position="136"/>
        <end position="160"/>
    </location>
</feature>
<evidence type="ECO:0000256" key="5">
    <source>
        <dbReference type="ARBA" id="ARBA00022989"/>
    </source>
</evidence>
<feature type="transmembrane region" description="Helical" evidence="7">
    <location>
        <begin position="340"/>
        <end position="364"/>
    </location>
</feature>
<keyword evidence="10" id="KW-1185">Reference proteome</keyword>
<dbReference type="GO" id="GO:0005886">
    <property type="term" value="C:plasma membrane"/>
    <property type="evidence" value="ECO:0007669"/>
    <property type="project" value="TreeGrafter"/>
</dbReference>
<evidence type="ECO:0000256" key="3">
    <source>
        <dbReference type="ARBA" id="ARBA00022692"/>
    </source>
</evidence>
<dbReference type="Gene3D" id="3.30.70.1450">
    <property type="entry name" value="Regulator of K+ conductance, C-terminal domain"/>
    <property type="match status" value="1"/>
</dbReference>
<feature type="transmembrane region" description="Helical" evidence="7">
    <location>
        <begin position="407"/>
        <end position="428"/>
    </location>
</feature>
<feature type="transmembrane region" description="Helical" evidence="7">
    <location>
        <begin position="172"/>
        <end position="195"/>
    </location>
</feature>
<evidence type="ECO:0000259" key="8">
    <source>
        <dbReference type="PROSITE" id="PS51202"/>
    </source>
</evidence>
<dbReference type="EMBL" id="BSDP01000001">
    <property type="protein sequence ID" value="GLI27172.1"/>
    <property type="molecule type" value="Genomic_DNA"/>
</dbReference>
<dbReference type="GO" id="GO:0006813">
    <property type="term" value="P:potassium ion transport"/>
    <property type="evidence" value="ECO:0007669"/>
    <property type="project" value="InterPro"/>
</dbReference>
<sequence>MDPVAWTMIILAAAVVAFVTNRVPIVVVAFGVALSLWATGVLTLNQSLAGFGDPTVLFIASLFVVGEALDTTGVTAWAGQQVIGRAGTSQVRLLVVVSALAAVMSALISVNGATAALLPLVVVVAARAGLVSSRMLIPLAFAASAGSMLALTGTPVNIIVSDAAEAAGERQFGYFEFALVGVPLVAGTILIMVLLRKVLPERHPQSMAKDLGDYAATMKEHYQLRTEAIEMPLLGAAHGAVEVIVSPRSSLIGARVFPGMTMPDGDVVVVAVRRGADDLGATDEELRAGDTLLLRGGWRELRDLSRGGDLVAVDSPDLIRRTVALGTGAKRAIGILAGMVLVLATGLIPAAAAGLLAAGAAILLKVVSVPQAFRSISWTTVVLVAGMIPLATAFTETGAADMVANGVLALVGDSGPQLALLVLCVLTFVMSQLISNAATVLVVIPIATSIATTYDVSVMPFMMALTVAGAAAFLTPVATPANAMVLEPGGYKFGDYWKLGLPLSVFFVAMAVLYVPLIWRF</sequence>
<evidence type="ECO:0000256" key="4">
    <source>
        <dbReference type="ARBA" id="ARBA00022737"/>
    </source>
</evidence>
<keyword evidence="6 7" id="KW-0472">Membrane</keyword>
<protein>
    <recommendedName>
        <fullName evidence="8">RCK C-terminal domain-containing protein</fullName>
    </recommendedName>
</protein>
<dbReference type="InterPro" id="IPR006037">
    <property type="entry name" value="RCK_C"/>
</dbReference>
<name>A0A9W6CXR2_9MICO</name>